<organism evidence="3 4">
    <name type="scientific">Pisum sativum</name>
    <name type="common">Garden pea</name>
    <name type="synonym">Lathyrus oleraceus</name>
    <dbReference type="NCBI Taxonomy" id="3888"/>
    <lineage>
        <taxon>Eukaryota</taxon>
        <taxon>Viridiplantae</taxon>
        <taxon>Streptophyta</taxon>
        <taxon>Embryophyta</taxon>
        <taxon>Tracheophyta</taxon>
        <taxon>Spermatophyta</taxon>
        <taxon>Magnoliopsida</taxon>
        <taxon>eudicotyledons</taxon>
        <taxon>Gunneridae</taxon>
        <taxon>Pentapetalae</taxon>
        <taxon>rosids</taxon>
        <taxon>fabids</taxon>
        <taxon>Fabales</taxon>
        <taxon>Fabaceae</taxon>
        <taxon>Papilionoideae</taxon>
        <taxon>50 kb inversion clade</taxon>
        <taxon>NPAAA clade</taxon>
        <taxon>Hologalegina</taxon>
        <taxon>IRL clade</taxon>
        <taxon>Fabeae</taxon>
        <taxon>Lathyrus</taxon>
    </lineage>
</organism>
<dbReference type="Proteomes" id="UP001058974">
    <property type="component" value="Chromosome 1"/>
</dbReference>
<dbReference type="PROSITE" id="PS51746">
    <property type="entry name" value="PPM_2"/>
    <property type="match status" value="1"/>
</dbReference>
<dbReference type="SUPFAM" id="SSF81606">
    <property type="entry name" value="PP2C-like"/>
    <property type="match status" value="1"/>
</dbReference>
<dbReference type="InterPro" id="IPR001932">
    <property type="entry name" value="PPM-type_phosphatase-like_dom"/>
</dbReference>
<feature type="domain" description="PPM-type phosphatase" evidence="2">
    <location>
        <begin position="44"/>
        <end position="115"/>
    </location>
</feature>
<name>A0A9D5BE26_PEA</name>
<comment type="caution">
    <text evidence="3">The sequence shown here is derived from an EMBL/GenBank/DDBJ whole genome shotgun (WGS) entry which is preliminary data.</text>
</comment>
<dbReference type="InterPro" id="IPR036457">
    <property type="entry name" value="PPM-type-like_dom_sf"/>
</dbReference>
<protein>
    <recommendedName>
        <fullName evidence="2">PPM-type phosphatase domain-containing protein</fullName>
    </recommendedName>
</protein>
<gene>
    <name evidence="3" type="ORF">KIW84_010869</name>
</gene>
<sequence>MSEFAETLKREADSENKEEVSATKKSRIESSEDNASKEVSFRIDADAAEDKGLRQTMEDEWVVLLDAARDYPGSLRCAHFAIYDGHGGRLAAEYAQKHLHGNVLAAGLPLGCKDC</sequence>
<reference evidence="3 4" key="1">
    <citation type="journal article" date="2022" name="Nat. Genet.">
        <title>Improved pea reference genome and pan-genome highlight genomic features and evolutionary characteristics.</title>
        <authorList>
            <person name="Yang T."/>
            <person name="Liu R."/>
            <person name="Luo Y."/>
            <person name="Hu S."/>
            <person name="Wang D."/>
            <person name="Wang C."/>
            <person name="Pandey M.K."/>
            <person name="Ge S."/>
            <person name="Xu Q."/>
            <person name="Li N."/>
            <person name="Li G."/>
            <person name="Huang Y."/>
            <person name="Saxena R.K."/>
            <person name="Ji Y."/>
            <person name="Li M."/>
            <person name="Yan X."/>
            <person name="He Y."/>
            <person name="Liu Y."/>
            <person name="Wang X."/>
            <person name="Xiang C."/>
            <person name="Varshney R.K."/>
            <person name="Ding H."/>
            <person name="Gao S."/>
            <person name="Zong X."/>
        </authorList>
    </citation>
    <scope>NUCLEOTIDE SEQUENCE [LARGE SCALE GENOMIC DNA]</scope>
    <source>
        <strain evidence="3 4">cv. Zhongwan 6</strain>
    </source>
</reference>
<dbReference type="Gramene" id="Psat01G0086900-T5">
    <property type="protein sequence ID" value="KAI5441560.1"/>
    <property type="gene ID" value="KIW84_010869"/>
</dbReference>
<keyword evidence="4" id="KW-1185">Reference proteome</keyword>
<dbReference type="AlphaFoldDB" id="A0A9D5BE26"/>
<evidence type="ECO:0000313" key="3">
    <source>
        <dbReference type="EMBL" id="KAI5441560.1"/>
    </source>
</evidence>
<dbReference type="EMBL" id="JAMSHJ010000001">
    <property type="protein sequence ID" value="KAI5441560.1"/>
    <property type="molecule type" value="Genomic_DNA"/>
</dbReference>
<dbReference type="Gene3D" id="3.60.40.10">
    <property type="entry name" value="PPM-type phosphatase domain"/>
    <property type="match status" value="1"/>
</dbReference>
<feature type="region of interest" description="Disordered" evidence="1">
    <location>
        <begin position="1"/>
        <end position="41"/>
    </location>
</feature>
<accession>A0A9D5BE26</accession>
<evidence type="ECO:0000313" key="4">
    <source>
        <dbReference type="Proteomes" id="UP001058974"/>
    </source>
</evidence>
<evidence type="ECO:0000256" key="1">
    <source>
        <dbReference type="SAM" id="MobiDB-lite"/>
    </source>
</evidence>
<evidence type="ECO:0000259" key="2">
    <source>
        <dbReference type="PROSITE" id="PS51746"/>
    </source>
</evidence>
<proteinExistence type="predicted"/>